<dbReference type="OrthoDB" id="445007at2759"/>
<dbReference type="EMBL" id="CVRI01000047">
    <property type="protein sequence ID" value="CRK97521.1"/>
    <property type="molecule type" value="Genomic_DNA"/>
</dbReference>
<evidence type="ECO:0000256" key="4">
    <source>
        <dbReference type="ARBA" id="ARBA00038356"/>
    </source>
</evidence>
<dbReference type="PANTHER" id="PTHR20883:SF15">
    <property type="entry name" value="PHYTANOYL-COA DIOXYGENASE DOMAIN-CONTAINING PROTEIN 1"/>
    <property type="match status" value="1"/>
</dbReference>
<keyword evidence="3" id="KW-0408">Iron</keyword>
<accession>A0A1J1IGE2</accession>
<protein>
    <submittedName>
        <fullName evidence="5">CLUMA_CG010910, isoform A</fullName>
    </submittedName>
</protein>
<evidence type="ECO:0000256" key="2">
    <source>
        <dbReference type="ARBA" id="ARBA00022723"/>
    </source>
</evidence>
<dbReference type="Gene3D" id="2.60.120.620">
    <property type="entry name" value="q2cbj1_9rhob like domain"/>
    <property type="match status" value="1"/>
</dbReference>
<evidence type="ECO:0000256" key="1">
    <source>
        <dbReference type="ARBA" id="ARBA00001962"/>
    </source>
</evidence>
<evidence type="ECO:0000313" key="5">
    <source>
        <dbReference type="EMBL" id="CRK97521.1"/>
    </source>
</evidence>
<dbReference type="PANTHER" id="PTHR20883">
    <property type="entry name" value="PHYTANOYL-COA DIOXYGENASE DOMAIN CONTAINING 1"/>
    <property type="match status" value="1"/>
</dbReference>
<dbReference type="SUPFAM" id="SSF51197">
    <property type="entry name" value="Clavaminate synthase-like"/>
    <property type="match status" value="1"/>
</dbReference>
<dbReference type="GO" id="GO:0046872">
    <property type="term" value="F:metal ion binding"/>
    <property type="evidence" value="ECO:0007669"/>
    <property type="project" value="UniProtKB-KW"/>
</dbReference>
<comment type="similarity">
    <text evidence="4">Belongs to the PhyH family. PHYHD1 subfamily.</text>
</comment>
<comment type="cofactor">
    <cofactor evidence="1">
        <name>Fe cation</name>
        <dbReference type="ChEBI" id="CHEBI:24875"/>
    </cofactor>
</comment>
<keyword evidence="6" id="KW-1185">Reference proteome</keyword>
<gene>
    <name evidence="5" type="ORF">CLUMA_CG010910</name>
</gene>
<dbReference type="InterPro" id="IPR008775">
    <property type="entry name" value="Phytyl_CoA_dOase-like"/>
</dbReference>
<dbReference type="AlphaFoldDB" id="A0A1J1IGE2"/>
<organism evidence="5 6">
    <name type="scientific">Clunio marinus</name>
    <dbReference type="NCBI Taxonomy" id="568069"/>
    <lineage>
        <taxon>Eukaryota</taxon>
        <taxon>Metazoa</taxon>
        <taxon>Ecdysozoa</taxon>
        <taxon>Arthropoda</taxon>
        <taxon>Hexapoda</taxon>
        <taxon>Insecta</taxon>
        <taxon>Pterygota</taxon>
        <taxon>Neoptera</taxon>
        <taxon>Endopterygota</taxon>
        <taxon>Diptera</taxon>
        <taxon>Nematocera</taxon>
        <taxon>Chironomoidea</taxon>
        <taxon>Chironomidae</taxon>
        <taxon>Clunio</taxon>
    </lineage>
</organism>
<reference evidence="5 6" key="1">
    <citation type="submission" date="2015-04" db="EMBL/GenBank/DDBJ databases">
        <authorList>
            <person name="Syromyatnikov M.Y."/>
            <person name="Popov V.N."/>
        </authorList>
    </citation>
    <scope>NUCLEOTIDE SEQUENCE [LARGE SCALE GENOMIC DNA]</scope>
</reference>
<evidence type="ECO:0000256" key="3">
    <source>
        <dbReference type="ARBA" id="ARBA00023004"/>
    </source>
</evidence>
<dbReference type="Proteomes" id="UP000183832">
    <property type="component" value="Unassembled WGS sequence"/>
</dbReference>
<proteinExistence type="inferred from homology"/>
<dbReference type="STRING" id="568069.A0A1J1IGE2"/>
<sequence length="289" mass="33102">MTAINSEIFEAFQRDGFAVIEDFYSPPEVYHMLKEAKKIISHAPKEDRVVFSVTDPQLTRKRDQFQIDSAEILSYFFRADAFNEKNELIVPEEFALNRVGHALSVVNDAFKRYTFDNRVREVLWQLGYQRPAVAQSMIIFKNPGVGGEILPHQDGTFLQTEPQSAVGLWIALEDATIENGCLHFISGSHKTGIHRRFIRNPDETSNELLIFDRSLPTYQKSSMIPCPVKKGSLVLIHNQVLHGSKQNTTDKSRTAFTFHVVETKDTKWSPENWLQVKNPFPILYEKDAS</sequence>
<evidence type="ECO:0000313" key="6">
    <source>
        <dbReference type="Proteomes" id="UP000183832"/>
    </source>
</evidence>
<name>A0A1J1IGE2_9DIPT</name>
<dbReference type="Pfam" id="PF05721">
    <property type="entry name" value="PhyH"/>
    <property type="match status" value="1"/>
</dbReference>
<keyword evidence="2" id="KW-0479">Metal-binding</keyword>